<evidence type="ECO:0000313" key="5">
    <source>
        <dbReference type="Proteomes" id="UP000247702"/>
    </source>
</evidence>
<gene>
    <name evidence="4" type="ORF">RCL2_001881000</name>
    <name evidence="3" type="ORF">RclHR1_01620018</name>
</gene>
<evidence type="ECO:0000313" key="3">
    <source>
        <dbReference type="EMBL" id="GBB89506.1"/>
    </source>
</evidence>
<sequence length="90" mass="9308">MVNVKAVTIVTLFVALIGVILSVTAAPTQRRVVLIKRAGNQDTNQTALESDSIPVSSNGNGSLTPYDDNNVIPQNVTDNGNSAKGDGTGL</sequence>
<dbReference type="Proteomes" id="UP000615446">
    <property type="component" value="Unassembled WGS sequence"/>
</dbReference>
<organism evidence="3 5">
    <name type="scientific">Rhizophagus clarus</name>
    <dbReference type="NCBI Taxonomy" id="94130"/>
    <lineage>
        <taxon>Eukaryota</taxon>
        <taxon>Fungi</taxon>
        <taxon>Fungi incertae sedis</taxon>
        <taxon>Mucoromycota</taxon>
        <taxon>Glomeromycotina</taxon>
        <taxon>Glomeromycetes</taxon>
        <taxon>Glomerales</taxon>
        <taxon>Glomeraceae</taxon>
        <taxon>Rhizophagus</taxon>
    </lineage>
</organism>
<feature type="region of interest" description="Disordered" evidence="1">
    <location>
        <begin position="40"/>
        <end position="90"/>
    </location>
</feature>
<proteinExistence type="predicted"/>
<feature type="compositionally biased region" description="Polar residues" evidence="1">
    <location>
        <begin position="40"/>
        <end position="63"/>
    </location>
</feature>
<dbReference type="OrthoDB" id="2336928at2759"/>
<protein>
    <submittedName>
        <fullName evidence="3">Uncharacterized protein</fullName>
    </submittedName>
</protein>
<keyword evidence="5" id="KW-1185">Reference proteome</keyword>
<evidence type="ECO:0000256" key="1">
    <source>
        <dbReference type="SAM" id="MobiDB-lite"/>
    </source>
</evidence>
<dbReference type="AlphaFoldDB" id="A0A2Z6R9V6"/>
<dbReference type="Proteomes" id="UP000247702">
    <property type="component" value="Unassembled WGS sequence"/>
</dbReference>
<feature type="signal peptide" evidence="2">
    <location>
        <begin position="1"/>
        <end position="25"/>
    </location>
</feature>
<accession>A0A2Z6R9V6</accession>
<reference evidence="4" key="2">
    <citation type="submission" date="2019-10" db="EMBL/GenBank/DDBJ databases">
        <title>Conservation and host-specific expression of non-tandemly repeated heterogenous ribosome RNA gene in arbuscular mycorrhizal fungi.</title>
        <authorList>
            <person name="Maeda T."/>
            <person name="Kobayashi Y."/>
            <person name="Nakagawa T."/>
            <person name="Ezawa T."/>
            <person name="Yamaguchi K."/>
            <person name="Bino T."/>
            <person name="Nishimoto Y."/>
            <person name="Shigenobu S."/>
            <person name="Kawaguchi M."/>
        </authorList>
    </citation>
    <scope>NUCLEOTIDE SEQUENCE</scope>
    <source>
        <strain evidence="4">HR1</strain>
    </source>
</reference>
<dbReference type="EMBL" id="BEXD01000691">
    <property type="protein sequence ID" value="GBB89506.1"/>
    <property type="molecule type" value="Genomic_DNA"/>
</dbReference>
<evidence type="ECO:0000256" key="2">
    <source>
        <dbReference type="SAM" id="SignalP"/>
    </source>
</evidence>
<name>A0A2Z6R9V6_9GLOM</name>
<dbReference type="EMBL" id="BLAL01000208">
    <property type="protein sequence ID" value="GES92013.1"/>
    <property type="molecule type" value="Genomic_DNA"/>
</dbReference>
<evidence type="ECO:0000313" key="4">
    <source>
        <dbReference type="EMBL" id="GES92013.1"/>
    </source>
</evidence>
<feature type="chain" id="PRO_5036060120" evidence="2">
    <location>
        <begin position="26"/>
        <end position="90"/>
    </location>
</feature>
<reference evidence="3 5" key="1">
    <citation type="submission" date="2017-11" db="EMBL/GenBank/DDBJ databases">
        <title>The genome of Rhizophagus clarus HR1 reveals common genetic basis of auxotrophy among arbuscular mycorrhizal fungi.</title>
        <authorList>
            <person name="Kobayashi Y."/>
        </authorList>
    </citation>
    <scope>NUCLEOTIDE SEQUENCE [LARGE SCALE GENOMIC DNA]</scope>
    <source>
        <strain evidence="3 5">HR1</strain>
    </source>
</reference>
<comment type="caution">
    <text evidence="3">The sequence shown here is derived from an EMBL/GenBank/DDBJ whole genome shotgun (WGS) entry which is preliminary data.</text>
</comment>
<feature type="compositionally biased region" description="Polar residues" evidence="1">
    <location>
        <begin position="71"/>
        <end position="82"/>
    </location>
</feature>
<keyword evidence="2" id="KW-0732">Signal</keyword>